<evidence type="ECO:0000313" key="3">
    <source>
        <dbReference type="Proteomes" id="UP000435243"/>
    </source>
</evidence>
<keyword evidence="1" id="KW-1133">Transmembrane helix</keyword>
<feature type="transmembrane region" description="Helical" evidence="1">
    <location>
        <begin position="122"/>
        <end position="144"/>
    </location>
</feature>
<dbReference type="RefSeq" id="WP_160589609.1">
    <property type="nucleotide sequence ID" value="NZ_BAAAFP010000002.1"/>
</dbReference>
<gene>
    <name evidence="2" type="ORF">GRI32_02690</name>
</gene>
<organism evidence="2 3">
    <name type="scientific">Alteraurantiacibacter aestuarii</name>
    <dbReference type="NCBI Taxonomy" id="650004"/>
    <lineage>
        <taxon>Bacteria</taxon>
        <taxon>Pseudomonadati</taxon>
        <taxon>Pseudomonadota</taxon>
        <taxon>Alphaproteobacteria</taxon>
        <taxon>Sphingomonadales</taxon>
        <taxon>Erythrobacteraceae</taxon>
        <taxon>Alteraurantiacibacter</taxon>
    </lineage>
</organism>
<evidence type="ECO:0000313" key="2">
    <source>
        <dbReference type="EMBL" id="MXO87639.1"/>
    </source>
</evidence>
<keyword evidence="1" id="KW-0472">Membrane</keyword>
<sequence length="149" mass="15842">MASKITKKGAAVDIAFLASMIGFVAVMINQRAFTPGVHSVLLIALVAVALALNISREARKEKQLDELELASASFGARWAVTVLGIVMMLLLFVTPMQSAVAHLANAVENGSGVAMVRPSKTFLMGLCTAMVIQLGAKSALASIWKWTKR</sequence>
<dbReference type="Proteomes" id="UP000435243">
    <property type="component" value="Unassembled WGS sequence"/>
</dbReference>
<evidence type="ECO:0000256" key="1">
    <source>
        <dbReference type="SAM" id="Phobius"/>
    </source>
</evidence>
<dbReference type="EMBL" id="WTYY01000002">
    <property type="protein sequence ID" value="MXO87639.1"/>
    <property type="molecule type" value="Genomic_DNA"/>
</dbReference>
<keyword evidence="3" id="KW-1185">Reference proteome</keyword>
<reference evidence="2 3" key="1">
    <citation type="submission" date="2019-12" db="EMBL/GenBank/DDBJ databases">
        <title>Genomic-based taxomic classification of the family Erythrobacteraceae.</title>
        <authorList>
            <person name="Xu L."/>
        </authorList>
    </citation>
    <scope>NUCLEOTIDE SEQUENCE [LARGE SCALE GENOMIC DNA]</scope>
    <source>
        <strain evidence="2 3">JCM 16339</strain>
    </source>
</reference>
<protein>
    <submittedName>
        <fullName evidence="2">Uncharacterized protein</fullName>
    </submittedName>
</protein>
<comment type="caution">
    <text evidence="2">The sequence shown here is derived from an EMBL/GenBank/DDBJ whole genome shotgun (WGS) entry which is preliminary data.</text>
</comment>
<feature type="transmembrane region" description="Helical" evidence="1">
    <location>
        <begin position="12"/>
        <end position="30"/>
    </location>
</feature>
<feature type="transmembrane region" description="Helical" evidence="1">
    <location>
        <begin position="74"/>
        <end position="93"/>
    </location>
</feature>
<keyword evidence="1" id="KW-0812">Transmembrane</keyword>
<name>A0A844ZPT0_9SPHN</name>
<dbReference type="AlphaFoldDB" id="A0A844ZPT0"/>
<proteinExistence type="predicted"/>
<feature type="transmembrane region" description="Helical" evidence="1">
    <location>
        <begin position="36"/>
        <end position="54"/>
    </location>
</feature>
<accession>A0A844ZPT0</accession>